<sequence>MNTNIWNAARAFVAALRVNDRESATGRVWFRSTRVCPDWCAADHRCTARHGYPSGEHRSRPLTCPTPYGNVVATRTQTINGASHIELRLSAHLDRQEAIAAKQAHLLTQGVDVVARAVMAAELQRAVAGQVRR</sequence>
<proteinExistence type="predicted"/>
<gene>
    <name evidence="1" type="ORF">Drose_32310</name>
</gene>
<evidence type="ECO:0000313" key="1">
    <source>
        <dbReference type="EMBL" id="UWZ35739.1"/>
    </source>
</evidence>
<accession>A0ABY5Z129</accession>
<protein>
    <submittedName>
        <fullName evidence="1">Uncharacterized protein</fullName>
    </submittedName>
</protein>
<evidence type="ECO:0000313" key="2">
    <source>
        <dbReference type="Proteomes" id="UP001058271"/>
    </source>
</evidence>
<keyword evidence="2" id="KW-1185">Reference proteome</keyword>
<reference evidence="1" key="1">
    <citation type="submission" date="2021-04" db="EMBL/GenBank/DDBJ databases">
        <title>Biosynthetic gene clusters of Dactylosporangioum roseum.</title>
        <authorList>
            <person name="Hartkoorn R.C."/>
            <person name="Beaudoing E."/>
            <person name="Hot D."/>
            <person name="Moureu S."/>
        </authorList>
    </citation>
    <scope>NUCLEOTIDE SEQUENCE</scope>
    <source>
        <strain evidence="1">NRRL B-16295</strain>
    </source>
</reference>
<organism evidence="1 2">
    <name type="scientific">Dactylosporangium roseum</name>
    <dbReference type="NCBI Taxonomy" id="47989"/>
    <lineage>
        <taxon>Bacteria</taxon>
        <taxon>Bacillati</taxon>
        <taxon>Actinomycetota</taxon>
        <taxon>Actinomycetes</taxon>
        <taxon>Micromonosporales</taxon>
        <taxon>Micromonosporaceae</taxon>
        <taxon>Dactylosporangium</taxon>
    </lineage>
</organism>
<dbReference type="RefSeq" id="WP_260725087.1">
    <property type="nucleotide sequence ID" value="NZ_BAAABS010000083.1"/>
</dbReference>
<name>A0ABY5Z129_9ACTN</name>
<dbReference type="EMBL" id="CP073721">
    <property type="protein sequence ID" value="UWZ35739.1"/>
    <property type="molecule type" value="Genomic_DNA"/>
</dbReference>
<dbReference type="Proteomes" id="UP001058271">
    <property type="component" value="Chromosome"/>
</dbReference>